<comment type="caution">
    <text evidence="2">The sequence shown here is derived from an EMBL/GenBank/DDBJ whole genome shotgun (WGS) entry which is preliminary data.</text>
</comment>
<evidence type="ECO:0000256" key="1">
    <source>
        <dbReference type="SAM" id="MobiDB-lite"/>
    </source>
</evidence>
<dbReference type="Proteomes" id="UP001431209">
    <property type="component" value="Unassembled WGS sequence"/>
</dbReference>
<feature type="compositionally biased region" description="Low complexity" evidence="1">
    <location>
        <begin position="172"/>
        <end position="187"/>
    </location>
</feature>
<organism evidence="2 3">
    <name type="scientific">Acrasis kona</name>
    <dbReference type="NCBI Taxonomy" id="1008807"/>
    <lineage>
        <taxon>Eukaryota</taxon>
        <taxon>Discoba</taxon>
        <taxon>Heterolobosea</taxon>
        <taxon>Tetramitia</taxon>
        <taxon>Eutetramitia</taxon>
        <taxon>Acrasidae</taxon>
        <taxon>Acrasis</taxon>
    </lineage>
</organism>
<feature type="non-terminal residue" evidence="2">
    <location>
        <position position="204"/>
    </location>
</feature>
<evidence type="ECO:0000313" key="2">
    <source>
        <dbReference type="EMBL" id="KAL0477068.1"/>
    </source>
</evidence>
<dbReference type="AlphaFoldDB" id="A0AAW2YJA5"/>
<protein>
    <submittedName>
        <fullName evidence="2">Uncharacterized protein</fullName>
    </submittedName>
</protein>
<accession>A0AAW2YJA5</accession>
<name>A0AAW2YJA5_9EUKA</name>
<sequence>MELHYMHKKLVNQVITTNMNSKKIEAYSRFALLWGLVGETGQKHRLFDDGLFLMMDSIKSEQTGLKLVGKSWLLSSMNDINRVLDPLLDTLIDRENLQQVQYESSNSTLAVTKNIIVNDVPNKTQTVVEEHEQEDDEDEEDEEEELDESQITDGQDQEQAQEEESTIVTDPNQTATTTTQQETNNNEQVEESITTSPSTIDESQ</sequence>
<keyword evidence="3" id="KW-1185">Reference proteome</keyword>
<feature type="region of interest" description="Disordered" evidence="1">
    <location>
        <begin position="122"/>
        <end position="204"/>
    </location>
</feature>
<proteinExistence type="predicted"/>
<gene>
    <name evidence="2" type="ORF">AKO1_006133</name>
</gene>
<dbReference type="EMBL" id="JAOPGA020000137">
    <property type="protein sequence ID" value="KAL0477068.1"/>
    <property type="molecule type" value="Genomic_DNA"/>
</dbReference>
<feature type="compositionally biased region" description="Polar residues" evidence="1">
    <location>
        <begin position="192"/>
        <end position="204"/>
    </location>
</feature>
<evidence type="ECO:0000313" key="3">
    <source>
        <dbReference type="Proteomes" id="UP001431209"/>
    </source>
</evidence>
<reference evidence="2 3" key="1">
    <citation type="submission" date="2024-03" db="EMBL/GenBank/DDBJ databases">
        <title>The Acrasis kona genome and developmental transcriptomes reveal deep origins of eukaryotic multicellular pathways.</title>
        <authorList>
            <person name="Sheikh S."/>
            <person name="Fu C.-J."/>
            <person name="Brown M.W."/>
            <person name="Baldauf S.L."/>
        </authorList>
    </citation>
    <scope>NUCLEOTIDE SEQUENCE [LARGE SCALE GENOMIC DNA]</scope>
    <source>
        <strain evidence="2 3">ATCC MYA-3509</strain>
    </source>
</reference>
<feature type="compositionally biased region" description="Acidic residues" evidence="1">
    <location>
        <begin position="131"/>
        <end position="165"/>
    </location>
</feature>